<comment type="subunit">
    <text evidence="6">Part of the 30S ribosomal subunit. Contacts proteins S9 and S11.</text>
</comment>
<dbReference type="RefSeq" id="WP_093237897.1">
    <property type="nucleotide sequence ID" value="NZ_FNQF01000001.1"/>
</dbReference>
<dbReference type="Gene3D" id="1.10.455.10">
    <property type="entry name" value="Ribosomal protein S7 domain"/>
    <property type="match status" value="1"/>
</dbReference>
<keyword evidence="6" id="KW-0820">tRNA-binding</keyword>
<evidence type="ECO:0000259" key="8">
    <source>
        <dbReference type="Pfam" id="PF00177"/>
    </source>
</evidence>
<dbReference type="GO" id="GO:0003735">
    <property type="term" value="F:structural constituent of ribosome"/>
    <property type="evidence" value="ECO:0007669"/>
    <property type="project" value="InterPro"/>
</dbReference>
<dbReference type="PANTHER" id="PTHR11205">
    <property type="entry name" value="RIBOSOMAL PROTEIN S7"/>
    <property type="match status" value="1"/>
</dbReference>
<dbReference type="HAMAP" id="MF_00480_B">
    <property type="entry name" value="Ribosomal_uS7_B"/>
    <property type="match status" value="1"/>
</dbReference>
<dbReference type="Proteomes" id="UP000198820">
    <property type="component" value="Unassembled WGS sequence"/>
</dbReference>
<feature type="domain" description="Small ribosomal subunit protein uS7" evidence="8">
    <location>
        <begin position="1"/>
        <end position="151"/>
    </location>
</feature>
<dbReference type="GO" id="GO:0006412">
    <property type="term" value="P:translation"/>
    <property type="evidence" value="ECO:0007669"/>
    <property type="project" value="UniProtKB-UniRule"/>
</dbReference>
<dbReference type="GO" id="GO:0000049">
    <property type="term" value="F:tRNA binding"/>
    <property type="evidence" value="ECO:0007669"/>
    <property type="project" value="UniProtKB-UniRule"/>
</dbReference>
<dbReference type="SUPFAM" id="SSF47973">
    <property type="entry name" value="Ribosomal protein S7"/>
    <property type="match status" value="1"/>
</dbReference>
<keyword evidence="5 6" id="KW-0687">Ribonucleoprotein</keyword>
<evidence type="ECO:0000256" key="7">
    <source>
        <dbReference type="RuleBase" id="RU003619"/>
    </source>
</evidence>
<dbReference type="GO" id="GO:0015935">
    <property type="term" value="C:small ribosomal subunit"/>
    <property type="evidence" value="ECO:0007669"/>
    <property type="project" value="InterPro"/>
</dbReference>
<evidence type="ECO:0000313" key="9">
    <source>
        <dbReference type="EMBL" id="SDZ74288.1"/>
    </source>
</evidence>
<comment type="function">
    <text evidence="6">One of the primary rRNA binding proteins, it binds directly to 16S rRNA where it nucleates assembly of the head domain of the 30S subunit. Is located at the subunit interface close to the decoding center, probably blocks exit of the E-site tRNA.</text>
</comment>
<dbReference type="PROSITE" id="PS00052">
    <property type="entry name" value="RIBOSOMAL_S7"/>
    <property type="match status" value="1"/>
</dbReference>
<dbReference type="InterPro" id="IPR000235">
    <property type="entry name" value="Ribosomal_uS7"/>
</dbReference>
<dbReference type="EMBL" id="FNQF01000001">
    <property type="protein sequence ID" value="SDZ74288.1"/>
    <property type="molecule type" value="Genomic_DNA"/>
</dbReference>
<sequence length="158" mass="18253">MRKKQVKQRPLLPDPKFGDQLVTRFVNMMMWDGKKSIAFKIFYDAMDLVEEKKQDDEKTALEVWKDALSNVMPHVEVRSRRVGGATFQIPAQIRPDRKISIAMKWLIGYSRKRNEKTMSAKLAAEVLAAAKEEGAAVKKRVDTHRMAEANKAFSHFRF</sequence>
<keyword evidence="4 6" id="KW-0689">Ribosomal protein</keyword>
<organism evidence="9 10">
    <name type="scientific">Psychroflexus halocasei</name>
    <dbReference type="NCBI Taxonomy" id="908615"/>
    <lineage>
        <taxon>Bacteria</taxon>
        <taxon>Pseudomonadati</taxon>
        <taxon>Bacteroidota</taxon>
        <taxon>Flavobacteriia</taxon>
        <taxon>Flavobacteriales</taxon>
        <taxon>Flavobacteriaceae</taxon>
        <taxon>Psychroflexus</taxon>
    </lineage>
</organism>
<dbReference type="NCBIfam" id="TIGR01029">
    <property type="entry name" value="rpsG_bact"/>
    <property type="match status" value="1"/>
</dbReference>
<evidence type="ECO:0000256" key="5">
    <source>
        <dbReference type="ARBA" id="ARBA00023274"/>
    </source>
</evidence>
<evidence type="ECO:0000256" key="1">
    <source>
        <dbReference type="ARBA" id="ARBA00007151"/>
    </source>
</evidence>
<comment type="similarity">
    <text evidence="1 6 7">Belongs to the universal ribosomal protein uS7 family.</text>
</comment>
<dbReference type="Pfam" id="PF00177">
    <property type="entry name" value="Ribosomal_S7"/>
    <property type="match status" value="1"/>
</dbReference>
<keyword evidence="3 6" id="KW-0694">RNA-binding</keyword>
<evidence type="ECO:0000256" key="6">
    <source>
        <dbReference type="HAMAP-Rule" id="MF_00480"/>
    </source>
</evidence>
<gene>
    <name evidence="6" type="primary">rpsG</name>
    <name evidence="9" type="ORF">SAMN05421540_101110</name>
</gene>
<dbReference type="STRING" id="908615.SAMN05421540_101110"/>
<dbReference type="FunFam" id="1.10.455.10:FF:000001">
    <property type="entry name" value="30S ribosomal protein S7"/>
    <property type="match status" value="1"/>
</dbReference>
<evidence type="ECO:0000313" key="10">
    <source>
        <dbReference type="Proteomes" id="UP000198820"/>
    </source>
</evidence>
<protein>
    <recommendedName>
        <fullName evidence="6">Small ribosomal subunit protein uS7</fullName>
    </recommendedName>
</protein>
<dbReference type="InterPro" id="IPR036823">
    <property type="entry name" value="Ribosomal_uS7_dom_sf"/>
</dbReference>
<dbReference type="InterPro" id="IPR005717">
    <property type="entry name" value="Ribosomal_uS7_bac/org-type"/>
</dbReference>
<dbReference type="InterPro" id="IPR020606">
    <property type="entry name" value="Ribosomal_uS7_CS"/>
</dbReference>
<accession>A0A1H3VJG8</accession>
<keyword evidence="2 6" id="KW-0699">rRNA-binding</keyword>
<evidence type="ECO:0000256" key="2">
    <source>
        <dbReference type="ARBA" id="ARBA00022730"/>
    </source>
</evidence>
<evidence type="ECO:0000256" key="4">
    <source>
        <dbReference type="ARBA" id="ARBA00022980"/>
    </source>
</evidence>
<proteinExistence type="inferred from homology"/>
<name>A0A1H3VJG8_9FLAO</name>
<dbReference type="CDD" id="cd14869">
    <property type="entry name" value="uS7_Bacteria"/>
    <property type="match status" value="1"/>
</dbReference>
<dbReference type="AlphaFoldDB" id="A0A1H3VJG8"/>
<evidence type="ECO:0000256" key="3">
    <source>
        <dbReference type="ARBA" id="ARBA00022884"/>
    </source>
</evidence>
<dbReference type="GO" id="GO:0019843">
    <property type="term" value="F:rRNA binding"/>
    <property type="evidence" value="ECO:0007669"/>
    <property type="project" value="UniProtKB-UniRule"/>
</dbReference>
<keyword evidence="10" id="KW-1185">Reference proteome</keyword>
<dbReference type="PIRSF" id="PIRSF002122">
    <property type="entry name" value="RPS7p_RPS7a_RPS5e_RPS7o"/>
    <property type="match status" value="1"/>
</dbReference>
<reference evidence="9 10" key="1">
    <citation type="submission" date="2016-10" db="EMBL/GenBank/DDBJ databases">
        <authorList>
            <person name="de Groot N.N."/>
        </authorList>
    </citation>
    <scope>NUCLEOTIDE SEQUENCE [LARGE SCALE GENOMIC DNA]</scope>
    <source>
        <strain evidence="9 10">DSM 23581</strain>
    </source>
</reference>
<dbReference type="InterPro" id="IPR023798">
    <property type="entry name" value="Ribosomal_uS7_dom"/>
</dbReference>